<evidence type="ECO:0000256" key="3">
    <source>
        <dbReference type="ARBA" id="ARBA00005348"/>
    </source>
</evidence>
<dbReference type="GO" id="GO:0005829">
    <property type="term" value="C:cytosol"/>
    <property type="evidence" value="ECO:0007669"/>
    <property type="project" value="TreeGrafter"/>
</dbReference>
<dbReference type="Proteomes" id="UP001212997">
    <property type="component" value="Unassembled WGS sequence"/>
</dbReference>
<keyword evidence="7" id="KW-0576">Peroxisome</keyword>
<evidence type="ECO:0000256" key="9">
    <source>
        <dbReference type="SAM" id="MobiDB-lite"/>
    </source>
</evidence>
<evidence type="ECO:0000256" key="1">
    <source>
        <dbReference type="ARBA" id="ARBA00004275"/>
    </source>
</evidence>
<dbReference type="InterPro" id="IPR011990">
    <property type="entry name" value="TPR-like_helical_dom_sf"/>
</dbReference>
<comment type="subcellular location">
    <subcellularLocation>
        <location evidence="2">Cytoplasm</location>
    </subcellularLocation>
    <subcellularLocation>
        <location evidence="1">Peroxisome</location>
    </subcellularLocation>
</comment>
<feature type="compositionally biased region" description="Polar residues" evidence="9">
    <location>
        <begin position="244"/>
        <end position="263"/>
    </location>
</feature>
<evidence type="ECO:0000256" key="6">
    <source>
        <dbReference type="ARBA" id="ARBA00022803"/>
    </source>
</evidence>
<accession>A0AAD5VA35</accession>
<dbReference type="PANTHER" id="PTHR10130:SF0">
    <property type="entry name" value="GH08708P"/>
    <property type="match status" value="1"/>
</dbReference>
<organism evidence="10 11">
    <name type="scientific">Meripilus lineatus</name>
    <dbReference type="NCBI Taxonomy" id="2056292"/>
    <lineage>
        <taxon>Eukaryota</taxon>
        <taxon>Fungi</taxon>
        <taxon>Dikarya</taxon>
        <taxon>Basidiomycota</taxon>
        <taxon>Agaricomycotina</taxon>
        <taxon>Agaricomycetes</taxon>
        <taxon>Polyporales</taxon>
        <taxon>Meripilaceae</taxon>
        <taxon>Meripilus</taxon>
    </lineage>
</organism>
<keyword evidence="5" id="KW-0677">Repeat</keyword>
<dbReference type="PANTHER" id="PTHR10130">
    <property type="entry name" value="PEROXISOMAL TARGETING SIGNAL 1 RECEPTOR PEX5"/>
    <property type="match status" value="1"/>
</dbReference>
<dbReference type="Pfam" id="PF13432">
    <property type="entry name" value="TPR_16"/>
    <property type="match status" value="2"/>
</dbReference>
<feature type="repeat" description="TPR" evidence="8">
    <location>
        <begin position="489"/>
        <end position="522"/>
    </location>
</feature>
<dbReference type="GO" id="GO:0005052">
    <property type="term" value="F:peroxisome matrix targeting signal-1 binding"/>
    <property type="evidence" value="ECO:0007669"/>
    <property type="project" value="TreeGrafter"/>
</dbReference>
<proteinExistence type="inferred from homology"/>
<evidence type="ECO:0000313" key="11">
    <source>
        <dbReference type="Proteomes" id="UP001212997"/>
    </source>
</evidence>
<gene>
    <name evidence="10" type="ORF">NLI96_g1490</name>
</gene>
<evidence type="ECO:0000256" key="4">
    <source>
        <dbReference type="ARBA" id="ARBA00022490"/>
    </source>
</evidence>
<dbReference type="SUPFAM" id="SSF48452">
    <property type="entry name" value="TPR-like"/>
    <property type="match status" value="1"/>
</dbReference>
<dbReference type="EMBL" id="JANAWD010000029">
    <property type="protein sequence ID" value="KAJ3490399.1"/>
    <property type="molecule type" value="Genomic_DNA"/>
</dbReference>
<keyword evidence="11" id="KW-1185">Reference proteome</keyword>
<evidence type="ECO:0000256" key="2">
    <source>
        <dbReference type="ARBA" id="ARBA00004496"/>
    </source>
</evidence>
<keyword evidence="4" id="KW-0963">Cytoplasm</keyword>
<reference evidence="10" key="1">
    <citation type="submission" date="2022-07" db="EMBL/GenBank/DDBJ databases">
        <title>Genome Sequence of Physisporinus lineatus.</title>
        <authorList>
            <person name="Buettner E."/>
        </authorList>
    </citation>
    <scope>NUCLEOTIDE SEQUENCE</scope>
    <source>
        <strain evidence="10">VT162</strain>
    </source>
</reference>
<dbReference type="GO" id="GO:0016560">
    <property type="term" value="P:protein import into peroxisome matrix, docking"/>
    <property type="evidence" value="ECO:0007669"/>
    <property type="project" value="TreeGrafter"/>
</dbReference>
<comment type="similarity">
    <text evidence="3">Belongs to the peroxisomal targeting signal receptor family.</text>
</comment>
<keyword evidence="6 8" id="KW-0802">TPR repeat</keyword>
<name>A0AAD5VA35_9APHY</name>
<comment type="caution">
    <text evidence="10">The sequence shown here is derived from an EMBL/GenBank/DDBJ whole genome shotgun (WGS) entry which is preliminary data.</text>
</comment>
<dbReference type="SMART" id="SM00028">
    <property type="entry name" value="TPR"/>
    <property type="match status" value="3"/>
</dbReference>
<evidence type="ECO:0000256" key="5">
    <source>
        <dbReference type="ARBA" id="ARBA00022737"/>
    </source>
</evidence>
<evidence type="ECO:0000256" key="8">
    <source>
        <dbReference type="PROSITE-ProRule" id="PRU00339"/>
    </source>
</evidence>
<dbReference type="InterPro" id="IPR019734">
    <property type="entry name" value="TPR_rpt"/>
</dbReference>
<dbReference type="Gene3D" id="1.25.40.10">
    <property type="entry name" value="Tetratricopeptide repeat domain"/>
    <property type="match status" value="1"/>
</dbReference>
<dbReference type="GO" id="GO:0005778">
    <property type="term" value="C:peroxisomal membrane"/>
    <property type="evidence" value="ECO:0007669"/>
    <property type="project" value="TreeGrafter"/>
</dbReference>
<feature type="repeat" description="TPR" evidence="8">
    <location>
        <begin position="600"/>
        <end position="633"/>
    </location>
</feature>
<evidence type="ECO:0000313" key="10">
    <source>
        <dbReference type="EMBL" id="KAJ3490399.1"/>
    </source>
</evidence>
<protein>
    <recommendedName>
        <fullName evidence="12">Peroxisomal targeting signal receptor</fullName>
    </recommendedName>
</protein>
<dbReference type="AlphaFoldDB" id="A0AAD5VA35"/>
<evidence type="ECO:0000256" key="7">
    <source>
        <dbReference type="ARBA" id="ARBA00023140"/>
    </source>
</evidence>
<feature type="repeat" description="TPR" evidence="8">
    <location>
        <begin position="634"/>
        <end position="667"/>
    </location>
</feature>
<evidence type="ECO:0008006" key="12">
    <source>
        <dbReference type="Google" id="ProtNLM"/>
    </source>
</evidence>
<dbReference type="Gene3D" id="6.10.280.230">
    <property type="match status" value="1"/>
</dbReference>
<dbReference type="PROSITE" id="PS50005">
    <property type="entry name" value="TPR"/>
    <property type="match status" value="3"/>
</dbReference>
<sequence>MEWADLNLLASAGSKASFNTPSEQYTRMALPLLVNGADCGPVNPLQGLAKSFDRDRGIQQDHFGAGRAGSSKEAFRTPYAAVPGVDQDAARFFSSAQSPPNFASGSSTYDLAALQASLPSLHSQNPAQTTPQHAPIAHWAADFLQQQPAAIPLVRSPILNVDAQHEHEMVVQSPQTPGIGVHPQQGPIPWSPTTMGFATRLGPMHMQNLALQTPAKSISHDASAWDKEFRSQEASLFSSMDQNAVTEMQSSHSPQQESTTQSQDADELARTAGLLIDTVRGEQNPKFKNSQFMGLMQQLRDREVVIEGNDMVQITTEGSSANDWAADFRSTVDVKGKGRARESAPTTQPYAANPATATAVPAVSSLSQNPSQGLEEDPVDAYFRQENEAYINYWQGTGLLDGAHASNGVNQGLDQVAEWERLQRDWDSFEATATGLKPVANYQFQLNNPYLLGEASRTRHHVLHSEGRNSLYESVLEMEAAVQRDPMNARAWFELGVKQQENEREQKAVHALRRALELDPTHLPSWLALAVSHTNEGNRHGTYEAIREWVERNERYRNAVQTFRASDPLVEGMTQTEQFNQLAECLMHMARSDTSGEIDPDIQIALAVLLNTNEEYEKAKDCFTTALAVRPDDWLLYNRVGATLANSGRADDALQYYYRALELNPAYIRARQVSLIFVPSPIKYEEAANHILDALVLQDSDSGVLTNQGDDKRGVTSTALWDSLKTCCLHMQRIDLATICDKEDLDAFRLNFNM</sequence>
<feature type="region of interest" description="Disordered" evidence="9">
    <location>
        <begin position="244"/>
        <end position="266"/>
    </location>
</feature>
<dbReference type="InterPro" id="IPR024111">
    <property type="entry name" value="PEX5/PEX5L"/>
</dbReference>